<gene>
    <name evidence="3" type="ORF">N1032_00875</name>
</gene>
<dbReference type="InterPro" id="IPR025751">
    <property type="entry name" value="RsbRD_N_dom"/>
</dbReference>
<dbReference type="Proteomes" id="UP001165586">
    <property type="component" value="Unassembled WGS sequence"/>
</dbReference>
<dbReference type="Pfam" id="PF13556">
    <property type="entry name" value="HTH_30"/>
    <property type="match status" value="1"/>
</dbReference>
<name>A0ABT2GYA0_9MICO</name>
<dbReference type="EMBL" id="JANLCJ010000001">
    <property type="protein sequence ID" value="MCS5732297.1"/>
    <property type="molecule type" value="Genomic_DNA"/>
</dbReference>
<organism evidence="3 4">
    <name type="scientific">Herbiconiux daphne</name>
    <dbReference type="NCBI Taxonomy" id="2970914"/>
    <lineage>
        <taxon>Bacteria</taxon>
        <taxon>Bacillati</taxon>
        <taxon>Actinomycetota</taxon>
        <taxon>Actinomycetes</taxon>
        <taxon>Micrococcales</taxon>
        <taxon>Microbacteriaceae</taxon>
        <taxon>Herbiconiux</taxon>
    </lineage>
</organism>
<evidence type="ECO:0000313" key="4">
    <source>
        <dbReference type="Proteomes" id="UP001165586"/>
    </source>
</evidence>
<evidence type="ECO:0000259" key="1">
    <source>
        <dbReference type="Pfam" id="PF13556"/>
    </source>
</evidence>
<dbReference type="RefSeq" id="WP_259536868.1">
    <property type="nucleotide sequence ID" value="NZ_JANLCJ010000001.1"/>
</dbReference>
<protein>
    <submittedName>
        <fullName evidence="3">Helix-turn-helix domain-containing protein</fullName>
    </submittedName>
</protein>
<accession>A0ABT2GYA0</accession>
<dbReference type="InterPro" id="IPR042070">
    <property type="entry name" value="PucR_C-HTH_sf"/>
</dbReference>
<feature type="domain" description="RsbT co-antagonist protein RsbRD N-terminal" evidence="2">
    <location>
        <begin position="22"/>
        <end position="156"/>
    </location>
</feature>
<dbReference type="InterPro" id="IPR025736">
    <property type="entry name" value="PucR_C-HTH_dom"/>
</dbReference>
<evidence type="ECO:0000259" key="2">
    <source>
        <dbReference type="Pfam" id="PF14361"/>
    </source>
</evidence>
<feature type="domain" description="PucR C-terminal helix-turn-helix" evidence="1">
    <location>
        <begin position="321"/>
        <end position="377"/>
    </location>
</feature>
<dbReference type="Pfam" id="PF14361">
    <property type="entry name" value="RsbRD_N"/>
    <property type="match status" value="1"/>
</dbReference>
<dbReference type="PANTHER" id="PTHR33744">
    <property type="entry name" value="CARBOHYDRATE DIACID REGULATOR"/>
    <property type="match status" value="1"/>
</dbReference>
<dbReference type="Gene3D" id="1.10.10.2840">
    <property type="entry name" value="PucR C-terminal helix-turn-helix domain"/>
    <property type="match status" value="1"/>
</dbReference>
<evidence type="ECO:0000313" key="3">
    <source>
        <dbReference type="EMBL" id="MCS5732297.1"/>
    </source>
</evidence>
<sequence length="395" mass="43115">MSGTTGSRDALLHAFNGRASTVTKTVIGRLYDNMPSYRVVPREQLAESIGQIIAIVAEVVRSGIVPAPDDIVQARTSAAARAQQDVPVQDIMRAFRFTIGGIHESLLQLVSDQEIPAAEMVLVTDTLWRFSDAYTTSQITAFQTAVIDRALHRARRTQQFLRDLADGVEDEAGMQRPARELGLRTDGTYAAVRARIDDGDEADRLRLELEQDAIRRGGSALYAVTGSELLGVTDTRPGIIGSAHLVGVGDYVGLLDAAASFRSAEVARNAAALIGMTGVVSAVDLGWKMAAAHAGDANAILAERYLEPLRRYGTFGRMIEDTLRAYLAADRSIPKAARSMPVHVNTLRYRLRRFEELTGRPLDATATIVELSWALEITARMETRWSDVTVAVHDR</sequence>
<comment type="caution">
    <text evidence="3">The sequence shown here is derived from an EMBL/GenBank/DDBJ whole genome shotgun (WGS) entry which is preliminary data.</text>
</comment>
<dbReference type="PANTHER" id="PTHR33744:SF1">
    <property type="entry name" value="DNA-BINDING TRANSCRIPTIONAL ACTIVATOR ADER"/>
    <property type="match status" value="1"/>
</dbReference>
<keyword evidence="4" id="KW-1185">Reference proteome</keyword>
<reference evidence="3" key="1">
    <citation type="submission" date="2022-08" db="EMBL/GenBank/DDBJ databases">
        <authorList>
            <person name="Deng Y."/>
            <person name="Han X.-F."/>
            <person name="Zhang Y.-Q."/>
        </authorList>
    </citation>
    <scope>NUCLEOTIDE SEQUENCE</scope>
    <source>
        <strain evidence="3">CPCC 203386</strain>
    </source>
</reference>
<dbReference type="InterPro" id="IPR051448">
    <property type="entry name" value="CdaR-like_regulators"/>
</dbReference>
<proteinExistence type="predicted"/>